<dbReference type="Proteomes" id="UP000011058">
    <property type="component" value="Chromosome"/>
</dbReference>
<dbReference type="STRING" id="1166018.FAES_3139"/>
<name>I0KAJ5_9BACT</name>
<proteinExistence type="predicted"/>
<dbReference type="EMBL" id="HE796683">
    <property type="protein sequence ID" value="CCH01148.1"/>
    <property type="molecule type" value="Genomic_DNA"/>
</dbReference>
<sequence>MPVWQLIGAAGPTLPNRSGNVGRSVGYRLAKLVRSFFVTGCL</sequence>
<organism evidence="1 2">
    <name type="scientific">Fibrella aestuarina BUZ 2</name>
    <dbReference type="NCBI Taxonomy" id="1166018"/>
    <lineage>
        <taxon>Bacteria</taxon>
        <taxon>Pseudomonadati</taxon>
        <taxon>Bacteroidota</taxon>
        <taxon>Cytophagia</taxon>
        <taxon>Cytophagales</taxon>
        <taxon>Spirosomataceae</taxon>
        <taxon>Fibrella</taxon>
    </lineage>
</organism>
<protein>
    <submittedName>
        <fullName evidence="1">Uncharacterized protein</fullName>
    </submittedName>
</protein>
<evidence type="ECO:0000313" key="1">
    <source>
        <dbReference type="EMBL" id="CCH01148.1"/>
    </source>
</evidence>
<dbReference type="AlphaFoldDB" id="I0KAJ5"/>
<dbReference type="HOGENOM" id="CLU_3251839_0_0_10"/>
<evidence type="ECO:0000313" key="2">
    <source>
        <dbReference type="Proteomes" id="UP000011058"/>
    </source>
</evidence>
<reference evidence="1 2" key="1">
    <citation type="journal article" date="2012" name="J. Bacteriol.">
        <title>Genome Sequence of Fibrella aestuarina BUZ 2T, a Filamentous Marine Bacterium.</title>
        <authorList>
            <person name="Filippini M."/>
            <person name="Qi W."/>
            <person name="Blom J."/>
            <person name="Goesmann A."/>
            <person name="Smits T.H."/>
            <person name="Bagheri H.C."/>
        </authorList>
    </citation>
    <scope>NUCLEOTIDE SEQUENCE [LARGE SCALE GENOMIC DNA]</scope>
    <source>
        <strain evidence="2">BUZ 2T</strain>
    </source>
</reference>
<accession>I0KAJ5</accession>
<keyword evidence="2" id="KW-1185">Reference proteome</keyword>
<gene>
    <name evidence="1" type="ORF">FAES_3139</name>
</gene>
<dbReference type="KEGG" id="fae:FAES_3139"/>